<evidence type="ECO:0000313" key="2">
    <source>
        <dbReference type="Proteomes" id="UP000184253"/>
    </source>
</evidence>
<dbReference type="Proteomes" id="UP000184253">
    <property type="component" value="Unassembled WGS sequence"/>
</dbReference>
<dbReference type="EMBL" id="FRCE01000022">
    <property type="protein sequence ID" value="SHL92636.1"/>
    <property type="molecule type" value="Genomic_DNA"/>
</dbReference>
<dbReference type="RefSeq" id="WP_073117475.1">
    <property type="nucleotide sequence ID" value="NZ_FRCE01000022.1"/>
</dbReference>
<comment type="caution">
    <text evidence="1">The sequence shown here is derived from an EMBL/GenBank/DDBJ whole genome shotgun (WGS) entry which is preliminary data.</text>
</comment>
<name>A0ABD7MBG7_MICLU</name>
<gene>
    <name evidence="1" type="ORF">SAMN04487849_12222</name>
</gene>
<organism evidence="1 2">
    <name type="scientific">Micrococcus luteus</name>
    <name type="common">Micrococcus lysodeikticus</name>
    <dbReference type="NCBI Taxonomy" id="1270"/>
    <lineage>
        <taxon>Bacteria</taxon>
        <taxon>Bacillati</taxon>
        <taxon>Actinomycetota</taxon>
        <taxon>Actinomycetes</taxon>
        <taxon>Micrococcales</taxon>
        <taxon>Micrococcaceae</taxon>
        <taxon>Micrococcus</taxon>
    </lineage>
</organism>
<protein>
    <submittedName>
        <fullName evidence="1">Uncharacterized protein</fullName>
    </submittedName>
</protein>
<accession>A0ABD7MBG7</accession>
<evidence type="ECO:0000313" key="1">
    <source>
        <dbReference type="EMBL" id="SHL92636.1"/>
    </source>
</evidence>
<reference evidence="1 2" key="1">
    <citation type="submission" date="2016-11" db="EMBL/GenBank/DDBJ databases">
        <authorList>
            <person name="Varghese N."/>
            <person name="Submissions S."/>
        </authorList>
    </citation>
    <scope>NUCLEOTIDE SEQUENCE [LARGE SCALE GENOMIC DNA]</scope>
    <source>
        <strain evidence="1 2">VTM4R57</strain>
    </source>
</reference>
<proteinExistence type="predicted"/>
<dbReference type="AlphaFoldDB" id="A0ABD7MBG7"/>
<sequence>MKGAAHDWDTRARGYDDTSSRLVKALRDTAPKALVDRLEVALELRHFVVHGVWVNGAFVKNPDTGEPFDFVSMKRGYRTAAPARDTKAFMKSALKWLSREFWETEDELETLHSEVLFGNGMHE</sequence>